<feature type="non-terminal residue" evidence="1">
    <location>
        <position position="200"/>
    </location>
</feature>
<accession>A0A8J2K411</accession>
<evidence type="ECO:0000313" key="1">
    <source>
        <dbReference type="EMBL" id="CAG7719574.1"/>
    </source>
</evidence>
<proteinExistence type="predicted"/>
<dbReference type="Proteomes" id="UP000708208">
    <property type="component" value="Unassembled WGS sequence"/>
</dbReference>
<reference evidence="1" key="1">
    <citation type="submission" date="2021-06" db="EMBL/GenBank/DDBJ databases">
        <authorList>
            <person name="Hodson N. C."/>
            <person name="Mongue J. A."/>
            <person name="Jaron S. K."/>
        </authorList>
    </citation>
    <scope>NUCLEOTIDE SEQUENCE</scope>
</reference>
<keyword evidence="2" id="KW-1185">Reference proteome</keyword>
<sequence>MTKSTADKEVKKVTDRIQKTIKKDTDRHKRYLSRTEKVNQSKSPVKVHEQVIPLVPSQANSSSGSSTIAKNSNNMAAYLGKLSDDEKRALEADTAKRIAEEVAKVAAGFKVTVTNHAIPTPVYDKSKITSTHFFSQVEKYLRSQHHKEQDFVYLFGTLLKSDEKLWYDNSVTDATTWDALKLAFKKMFDTSEDKDKREKI</sequence>
<dbReference type="AlphaFoldDB" id="A0A8J2K411"/>
<protein>
    <submittedName>
        <fullName evidence="1">Uncharacterized protein</fullName>
    </submittedName>
</protein>
<evidence type="ECO:0000313" key="2">
    <source>
        <dbReference type="Proteomes" id="UP000708208"/>
    </source>
</evidence>
<name>A0A8J2K411_9HEXA</name>
<comment type="caution">
    <text evidence="1">The sequence shown here is derived from an EMBL/GenBank/DDBJ whole genome shotgun (WGS) entry which is preliminary data.</text>
</comment>
<dbReference type="EMBL" id="CAJVCH010062551">
    <property type="protein sequence ID" value="CAG7719574.1"/>
    <property type="molecule type" value="Genomic_DNA"/>
</dbReference>
<gene>
    <name evidence="1" type="ORF">AFUS01_LOCUS8893</name>
</gene>
<organism evidence="1 2">
    <name type="scientific">Allacma fusca</name>
    <dbReference type="NCBI Taxonomy" id="39272"/>
    <lineage>
        <taxon>Eukaryota</taxon>
        <taxon>Metazoa</taxon>
        <taxon>Ecdysozoa</taxon>
        <taxon>Arthropoda</taxon>
        <taxon>Hexapoda</taxon>
        <taxon>Collembola</taxon>
        <taxon>Symphypleona</taxon>
        <taxon>Sminthuridae</taxon>
        <taxon>Allacma</taxon>
    </lineage>
</organism>